<dbReference type="AlphaFoldDB" id="A0A096MFU9"/>
<evidence type="ECO:0000256" key="4">
    <source>
        <dbReference type="SAM" id="MobiDB-lite"/>
    </source>
</evidence>
<keyword evidence="7" id="KW-1185">Reference proteome</keyword>
<dbReference type="GO" id="GO:0045727">
    <property type="term" value="P:positive regulation of translation"/>
    <property type="evidence" value="ECO:0007669"/>
    <property type="project" value="TreeGrafter"/>
</dbReference>
<feature type="region of interest" description="Disordered" evidence="4">
    <location>
        <begin position="601"/>
        <end position="620"/>
    </location>
</feature>
<dbReference type="GeneTree" id="ENSGT00940000154718"/>
<dbReference type="PROSITE" id="PS50961">
    <property type="entry name" value="HTH_LA"/>
    <property type="match status" value="1"/>
</dbReference>
<name>A0A096MFU9_POEFO</name>
<feature type="compositionally biased region" description="Polar residues" evidence="4">
    <location>
        <begin position="1"/>
        <end position="25"/>
    </location>
</feature>
<dbReference type="GO" id="GO:0003723">
    <property type="term" value="F:RNA binding"/>
    <property type="evidence" value="ECO:0007669"/>
    <property type="project" value="UniProtKB-UniRule"/>
</dbReference>
<evidence type="ECO:0000256" key="3">
    <source>
        <dbReference type="PROSITE-ProRule" id="PRU00332"/>
    </source>
</evidence>
<feature type="compositionally biased region" description="Basic residues" evidence="4">
    <location>
        <begin position="326"/>
        <end position="343"/>
    </location>
</feature>
<proteinExistence type="inferred from homology"/>
<organism evidence="6 7">
    <name type="scientific">Poecilia formosa</name>
    <name type="common">Amazon molly</name>
    <name type="synonym">Limia formosa</name>
    <dbReference type="NCBI Taxonomy" id="48698"/>
    <lineage>
        <taxon>Eukaryota</taxon>
        <taxon>Metazoa</taxon>
        <taxon>Chordata</taxon>
        <taxon>Craniata</taxon>
        <taxon>Vertebrata</taxon>
        <taxon>Euteleostomi</taxon>
        <taxon>Actinopterygii</taxon>
        <taxon>Neopterygii</taxon>
        <taxon>Teleostei</taxon>
        <taxon>Neoteleostei</taxon>
        <taxon>Acanthomorphata</taxon>
        <taxon>Ovalentaria</taxon>
        <taxon>Atherinomorphae</taxon>
        <taxon>Cyprinodontiformes</taxon>
        <taxon>Poeciliidae</taxon>
        <taxon>Poeciliinae</taxon>
        <taxon>Poecilia</taxon>
    </lineage>
</organism>
<evidence type="ECO:0000313" key="6">
    <source>
        <dbReference type="Ensembl" id="ENSPFOP00000030290.1"/>
    </source>
</evidence>
<feature type="domain" description="HTH La-type RNA-binding" evidence="5">
    <location>
        <begin position="386"/>
        <end position="476"/>
    </location>
</feature>
<dbReference type="FunFam" id="1.10.10.10:FF:000131">
    <property type="entry name" value="la-related protein 1B isoform X2"/>
    <property type="match status" value="1"/>
</dbReference>
<dbReference type="InterPro" id="IPR006630">
    <property type="entry name" value="La_HTH"/>
</dbReference>
<protein>
    <submittedName>
        <fullName evidence="6">La ribonucleoprotein 1B</fullName>
    </submittedName>
</protein>
<evidence type="ECO:0000259" key="5">
    <source>
        <dbReference type="PROSITE" id="PS50961"/>
    </source>
</evidence>
<dbReference type="PANTHER" id="PTHR22792">
    <property type="entry name" value="LUPUS LA PROTEIN-RELATED"/>
    <property type="match status" value="1"/>
</dbReference>
<dbReference type="GO" id="GO:0010494">
    <property type="term" value="C:cytoplasmic stress granule"/>
    <property type="evidence" value="ECO:0007669"/>
    <property type="project" value="TreeGrafter"/>
</dbReference>
<feature type="compositionally biased region" description="Basic and acidic residues" evidence="4">
    <location>
        <begin position="180"/>
        <end position="228"/>
    </location>
</feature>
<dbReference type="OMA" id="YFANDEA"/>
<accession>A0A096MFU9</accession>
<reference evidence="7" key="1">
    <citation type="submission" date="2013-10" db="EMBL/GenBank/DDBJ databases">
        <authorList>
            <person name="Schartl M."/>
            <person name="Warren W."/>
        </authorList>
    </citation>
    <scope>NUCLEOTIDE SEQUENCE [LARGE SCALE GENOMIC DNA]</scope>
    <source>
        <strain evidence="7">female</strain>
    </source>
</reference>
<dbReference type="CDD" id="cd08034">
    <property type="entry name" value="LARP_1_2"/>
    <property type="match status" value="1"/>
</dbReference>
<feature type="region of interest" description="Disordered" evidence="4">
    <location>
        <begin position="1"/>
        <end position="347"/>
    </location>
</feature>
<evidence type="ECO:0000313" key="7">
    <source>
        <dbReference type="Proteomes" id="UP000028760"/>
    </source>
</evidence>
<feature type="compositionally biased region" description="Acidic residues" evidence="4">
    <location>
        <begin position="611"/>
        <end position="620"/>
    </location>
</feature>
<dbReference type="SMART" id="SM00715">
    <property type="entry name" value="LA"/>
    <property type="match status" value="1"/>
</dbReference>
<dbReference type="Proteomes" id="UP000028760">
    <property type="component" value="Unassembled WGS sequence"/>
</dbReference>
<reference evidence="6" key="3">
    <citation type="submission" date="2025-09" db="UniProtKB">
        <authorList>
            <consortium name="Ensembl"/>
        </authorList>
    </citation>
    <scope>IDENTIFICATION</scope>
</reference>
<dbReference type="SUPFAM" id="SSF46785">
    <property type="entry name" value="Winged helix' DNA-binding domain"/>
    <property type="match status" value="1"/>
</dbReference>
<dbReference type="Ensembl" id="ENSPFOT00000027269.1">
    <property type="protein sequence ID" value="ENSPFOP00000030290.1"/>
    <property type="gene ID" value="ENSPFOG00000022837.1"/>
</dbReference>
<feature type="compositionally biased region" description="Polar residues" evidence="4">
    <location>
        <begin position="116"/>
        <end position="130"/>
    </location>
</feature>
<reference evidence="6" key="2">
    <citation type="submission" date="2025-08" db="UniProtKB">
        <authorList>
            <consortium name="Ensembl"/>
        </authorList>
    </citation>
    <scope>IDENTIFICATION</scope>
</reference>
<dbReference type="InterPro" id="IPR036388">
    <property type="entry name" value="WH-like_DNA-bd_sf"/>
</dbReference>
<dbReference type="InterPro" id="IPR036390">
    <property type="entry name" value="WH_DNA-bd_sf"/>
</dbReference>
<feature type="compositionally biased region" description="Basic and acidic residues" evidence="4">
    <location>
        <begin position="26"/>
        <end position="78"/>
    </location>
</feature>
<sequence length="691" mass="77407">MSTEVECSQVDSGLTASSSSGVQDKNQNKSEGAHLHKEQEEPGQRGTEKQQADDHKQESTKSQADTHKKSKENDKENEQSGNADSAVEAVKKKVVEAPPPKVNPWTKRTTGRVPVSNINSGSQETDQQNALKVVRASKPRVRKPSKSSDFSDITNWPTPGELAKEQQQTVLGNNGKKPSSRRERDKRRERPDRKSESSHDGGESKENQEAHVDPMEEPSKEGEPKPGQDSKSSSLKKRGGEGNKRKWVSLPLEEVSRDDADKTSGGFPAQLDTSPISDSSNPTSPNQRVHDNRAHYDSRSWRAEPRDHGDDTGSIRSDGGTGRGGIRGRGKGRGRGRGRGRDKRRYEYSLNYRDARSSDGSGQVPTEFGTNMVYYYDDGSKVQMYTVDEKLLKEYIKRQIEYYFSSHNLERDFFLRRKMDAQGFLPISLIASFHRVQALTTDVNLIIEALKSSTEVELVDERIRCKTEPERWPIPTPPVVGSPRTDFSQLINCPEFVPRQNLNTVGAATLPVKEPLIGPAEPSSSNQDSLLAADNSKDGPASEPKPDPDAWIQVEKRHRQTSGKSKGEPKAPPAQSSQPPPQAELDQEELDFMFDEEMEQMAPRKNKFTDWSDEDDSDYELDDQDVNKILIVTQTPPYLRKHPGGDRTGNHESRAKITADLAKAINDGLYYYEQDLWKGEEQIECSKVRQR</sequence>
<feature type="region of interest" description="Disordered" evidence="4">
    <location>
        <begin position="514"/>
        <end position="584"/>
    </location>
</feature>
<dbReference type="Pfam" id="PF05383">
    <property type="entry name" value="La"/>
    <property type="match status" value="1"/>
</dbReference>
<dbReference type="InterPro" id="IPR045180">
    <property type="entry name" value="La_dom_prot"/>
</dbReference>
<comment type="similarity">
    <text evidence="2">Belongs to the LARP family.</text>
</comment>
<dbReference type="Gene3D" id="1.10.10.10">
    <property type="entry name" value="Winged helix-like DNA-binding domain superfamily/Winged helix DNA-binding domain"/>
    <property type="match status" value="1"/>
</dbReference>
<dbReference type="GO" id="GO:0005829">
    <property type="term" value="C:cytosol"/>
    <property type="evidence" value="ECO:0007669"/>
    <property type="project" value="TreeGrafter"/>
</dbReference>
<evidence type="ECO:0000256" key="2">
    <source>
        <dbReference type="ARBA" id="ARBA00061352"/>
    </source>
</evidence>
<feature type="compositionally biased region" description="Basic and acidic residues" evidence="4">
    <location>
        <begin position="288"/>
        <end position="313"/>
    </location>
</feature>
<dbReference type="EMBL" id="AYCK01022267">
    <property type="status" value="NOT_ANNOTATED_CDS"/>
    <property type="molecule type" value="Genomic_DNA"/>
</dbReference>
<dbReference type="PANTHER" id="PTHR22792:SF51">
    <property type="entry name" value="LA-RELATED PROTEIN 1"/>
    <property type="match status" value="1"/>
</dbReference>
<evidence type="ECO:0000256" key="1">
    <source>
        <dbReference type="ARBA" id="ARBA00022884"/>
    </source>
</evidence>
<feature type="compositionally biased region" description="Polar residues" evidence="4">
    <location>
        <begin position="271"/>
        <end position="287"/>
    </location>
</feature>
<feature type="compositionally biased region" description="Basic residues" evidence="4">
    <location>
        <begin position="135"/>
        <end position="145"/>
    </location>
</feature>
<keyword evidence="1 3" id="KW-0694">RNA-binding</keyword>